<keyword evidence="7" id="KW-0961">Cell wall biogenesis/degradation</keyword>
<dbReference type="PROSITE" id="PS52008">
    <property type="entry name" value="GH81"/>
    <property type="match status" value="1"/>
</dbReference>
<dbReference type="InterPro" id="IPR036085">
    <property type="entry name" value="PAZ_dom_sf"/>
</dbReference>
<feature type="compositionally biased region" description="Gly residues" evidence="9">
    <location>
        <begin position="858"/>
        <end position="892"/>
    </location>
</feature>
<organism evidence="12 13">
    <name type="scientific">Venturia inaequalis</name>
    <name type="common">Apple scab fungus</name>
    <dbReference type="NCBI Taxonomy" id="5025"/>
    <lineage>
        <taxon>Eukaryota</taxon>
        <taxon>Fungi</taxon>
        <taxon>Dikarya</taxon>
        <taxon>Ascomycota</taxon>
        <taxon>Pezizomycotina</taxon>
        <taxon>Dothideomycetes</taxon>
        <taxon>Pleosporomycetidae</taxon>
        <taxon>Venturiales</taxon>
        <taxon>Venturiaceae</taxon>
        <taxon>Venturia</taxon>
    </lineage>
</organism>
<dbReference type="GO" id="GO:0000272">
    <property type="term" value="P:polysaccharide catabolic process"/>
    <property type="evidence" value="ECO:0007669"/>
    <property type="project" value="UniProtKB-KW"/>
</dbReference>
<dbReference type="GO" id="GO:0042973">
    <property type="term" value="F:glucan endo-1,3-beta-D-glucosidase activity"/>
    <property type="evidence" value="ECO:0007669"/>
    <property type="project" value="UniProtKB-EC"/>
</dbReference>
<dbReference type="Proteomes" id="UP000447873">
    <property type="component" value="Unassembled WGS sequence"/>
</dbReference>
<dbReference type="PANTHER" id="PTHR31983">
    <property type="entry name" value="ENDO-1,3(4)-BETA-GLUCANASE 1"/>
    <property type="match status" value="1"/>
</dbReference>
<evidence type="ECO:0000259" key="11">
    <source>
        <dbReference type="PROSITE" id="PS50822"/>
    </source>
</evidence>
<dbReference type="SUPFAM" id="SSF53098">
    <property type="entry name" value="Ribonuclease H-like"/>
    <property type="match status" value="1"/>
</dbReference>
<dbReference type="GO" id="GO:0003723">
    <property type="term" value="F:RNA binding"/>
    <property type="evidence" value="ECO:0007669"/>
    <property type="project" value="InterPro"/>
</dbReference>
<evidence type="ECO:0000313" key="12">
    <source>
        <dbReference type="EMBL" id="KAE9975096.1"/>
    </source>
</evidence>
<keyword evidence="5" id="KW-0119">Carbohydrate metabolism</keyword>
<feature type="domain" description="PAZ" evidence="10">
    <location>
        <begin position="1202"/>
        <end position="1326"/>
    </location>
</feature>
<dbReference type="Pfam" id="PF16486">
    <property type="entry name" value="ArgoN"/>
    <property type="match status" value="1"/>
</dbReference>
<feature type="region of interest" description="Disordered" evidence="9">
    <location>
        <begin position="17"/>
        <end position="56"/>
    </location>
</feature>
<evidence type="ECO:0000256" key="2">
    <source>
        <dbReference type="ARBA" id="ARBA00010730"/>
    </source>
</evidence>
<dbReference type="CDD" id="cd02846">
    <property type="entry name" value="PAZ_argonaute_like"/>
    <property type="match status" value="1"/>
</dbReference>
<dbReference type="Gene3D" id="1.10.287.1170">
    <property type="entry name" value="glycoside hydrolase family 81 endo-[beta] glucanase"/>
    <property type="match status" value="1"/>
</dbReference>
<comment type="catalytic activity">
    <reaction evidence="1">
        <text>Hydrolysis of (1-&gt;3)-beta-D-glucosidic linkages in (1-&gt;3)-beta-D-glucans.</text>
        <dbReference type="EC" id="3.2.1.39"/>
    </reaction>
</comment>
<sequence length="1866" mass="204236">MPFLKYAEAAFKAVQDARHQQNNQQNNQQTGGQVPAQQPNQQTQYYQAQDQGPQYYPEQQNVGQQFYQGQAPPSRYQAPNQFLGYQGGSQYQGQNQYQGRDQYQGQNQYEGQSQYQPPNQYQAPNQYQSSPPPNQYQAQNYSQPQQQNYHQQSQPQPTQIRSNRSNDIFAPISNNGIPIDHCADHPAPRDSIRSRNGQIDDPGCHPIGPCPDIPLQTSTFYANFLLGNQGCSVWTHPYSVCWSKGAGNAKSWGLSISHIDRGQLAFGPATPSGASQFYINPIGIQSILLSAVELGDKTVLTSDSLQSFSLNANLSPHQGANPIVTFPLLQGMGFVTGVYKDCTPLIQSSVFFRNLQPAGQLNNGATSKFRIILEDGKTWLLYLTPQNAQGMETIDKTSNHEIKVRAGFTGTIQVAKLPHGSPEDVYDRSAGAYAISCTISGDVEGEKGNYSLTWDKAGLPNPLIMYALPHHLASFTRETAGSVTPLRLQTTTKGLATAVQADSWHLSESLPTNISFAPWTPQKGSITSLSPQATSAILSAAQTEAEQDFKGQCCLDSMYFSGKGLGKFAMMLYVLHSLVPAPPELTSKVLNKLKECFAVFAENKQINPLVYEKGWRGVVSTAGLRDAGADFGNGYYNDHHFHYGYFVYAASVIGMVDPNWLEENGGRNKNWVQMLVRDFANPVNDAELPFSRSFDWYHGHSWAKGLFESADGKDEESTSEDSFASYALKMWGRTIDDPNLEARGNLMLAIQKRVFQTYFLMEESNTTQPEQIRGNKVTGITFENKVDHATYFGMNPEFIQGIHMIPLNPCSALIRTPTFDLMADRGRGRGGPRGGGDRGGPRGGGDRGSRGGGDRGSRGGGGGDRGGRGGYVDRGGRGGGGDRGGGRGGYSDRGGDRGGRGGGGFDRGRGGGGFRGGRGGGGSRGIYKEGQPVATPEASITKFEDAVIKDPTNAFGSLTMEDGLPRRPAYGAEGKAVVLRTNYFGITLQNTKQVLYRYQLDIEPDAGLSRKKIRRYMELFLAHQLFAKTTAASDYGKTIYTNEKLDLGPTDRATFKIVLYDRYENPFPAASANEEAGRQAARSRRERTLKIQLITSYAVNELFKYVSSSSGGGAYGPKEDVRQALNIVFSRAPNVEDNISSLGQNKYFPFTHQFGSHPNVDSMDMGAGLLALRGYYSSVRLGPQRVLLNLNVAAAAFYEPGPLHLLINKFIGRKDLSNRRNQQDLSSFIKGLKVLTRYNTEKDASGKTVAVIKVKSVFGLAHMGATSQQHRFEWENAAGKKVTTTVQEFFKQKYNQALSAPNLPLVNCGTRSAPQLIPSELCYVVGGQPARRTLSSEETASMITFAARFPNLNAASIEGNGLQVMSITSDKQASHIGKFGLSMGTQMLTVPGRILIPPTLSFKRPTPVRDGGWNLSGQQFYRGAKLGGILTGFQIQEGTKPLYTQNFPQCLASVVQQLKGYGLIVNDAKPPLGVLTLGGPATKENTDRIKAALDVKFKDMASKSVAWCLIAVPTYNKVLYSLIKLMGDVKYGIQTVLIKDENCRKIVVPVDSERGPDLMLVGNLALKFCAKAGGQAWSVDQKHLKLIDKDTMVVGIDVTHPSPDSQSKAPSIAAIVSSYDANLSGWTADVRIQSSRVEMVEGLTELMKGRLEVFRRKSGGKLPTKVLIYRDGVSEGQFKLVLNTEFPSIVKAFELLYGAQTKHPKTSIIIVGKRHHTRFYPTSKEHADVNPRDPAKGSYNTIPGTVVDRHITGYGDKAWDFYLQPHKALQGTARPAHYIVIKNEIGFNAVDLEKTTLAMCYGYHRATKAVSIATPAYYADKVAERGAQYLYSAMHENVGSESEFSATGADWTSGVHARIADSQFWV</sequence>
<dbReference type="Pfam" id="PF17652">
    <property type="entry name" value="Glyco_hydro81C"/>
    <property type="match status" value="1"/>
</dbReference>
<proteinExistence type="inferred from homology"/>
<dbReference type="Gene3D" id="2.70.98.30">
    <property type="entry name" value="Golgi alpha-mannosidase II, domain 4"/>
    <property type="match status" value="1"/>
</dbReference>
<dbReference type="SMART" id="SM00949">
    <property type="entry name" value="PAZ"/>
    <property type="match status" value="1"/>
</dbReference>
<dbReference type="PANTHER" id="PTHR31983:SF0">
    <property type="entry name" value="GLUCAN ENDO-1,3-BETA-D-GLUCOSIDASE 2"/>
    <property type="match status" value="1"/>
</dbReference>
<dbReference type="InterPro" id="IPR014811">
    <property type="entry name" value="ArgoL1"/>
</dbReference>
<feature type="compositionally biased region" description="Low complexity" evidence="9">
    <location>
        <begin position="109"/>
        <end position="157"/>
    </location>
</feature>
<dbReference type="Gene3D" id="3.30.420.10">
    <property type="entry name" value="Ribonuclease H-like superfamily/Ribonuclease H"/>
    <property type="match status" value="1"/>
</dbReference>
<evidence type="ECO:0000256" key="6">
    <source>
        <dbReference type="ARBA" id="ARBA00023295"/>
    </source>
</evidence>
<dbReference type="EMBL" id="WNWS01000202">
    <property type="protein sequence ID" value="KAE9975096.1"/>
    <property type="molecule type" value="Genomic_DNA"/>
</dbReference>
<protein>
    <recommendedName>
        <fullName evidence="3">glucan endo-1,3-beta-D-glucosidase</fullName>
        <ecNumber evidence="3">3.2.1.39</ecNumber>
    </recommendedName>
</protein>
<feature type="region of interest" description="Disordered" evidence="9">
    <location>
        <begin position="823"/>
        <end position="937"/>
    </location>
</feature>
<keyword evidence="6" id="KW-0326">Glycosidase</keyword>
<dbReference type="InterPro" id="IPR040720">
    <property type="entry name" value="GH81_C"/>
</dbReference>
<keyword evidence="4" id="KW-0378">Hydrolase</keyword>
<dbReference type="PROSITE" id="PS50822">
    <property type="entry name" value="PIWI"/>
    <property type="match status" value="1"/>
</dbReference>
<feature type="compositionally biased region" description="Polar residues" evidence="9">
    <location>
        <begin position="158"/>
        <end position="175"/>
    </location>
</feature>
<reference evidence="12 13" key="1">
    <citation type="submission" date="2018-12" db="EMBL/GenBank/DDBJ databases">
        <title>Venturia inaequalis Genome Resource.</title>
        <authorList>
            <person name="Lichtner F.J."/>
        </authorList>
    </citation>
    <scope>NUCLEOTIDE SEQUENCE [LARGE SCALE GENOMIC DNA]</scope>
    <source>
        <strain evidence="12 13">120213</strain>
    </source>
</reference>
<feature type="region of interest" description="Disordered" evidence="9">
    <location>
        <begin position="109"/>
        <end position="175"/>
    </location>
</feature>
<dbReference type="InterPro" id="IPR005200">
    <property type="entry name" value="Endo-beta-glucanase"/>
</dbReference>
<comment type="similarity">
    <text evidence="2">Belongs to the glycosyl hydrolase 81 family.</text>
</comment>
<feature type="compositionally biased region" description="Low complexity" evidence="9">
    <location>
        <begin position="20"/>
        <end position="56"/>
    </location>
</feature>
<dbReference type="Pfam" id="PF03639">
    <property type="entry name" value="Glyco_hydro_81"/>
    <property type="match status" value="1"/>
</dbReference>
<evidence type="ECO:0000256" key="3">
    <source>
        <dbReference type="ARBA" id="ARBA00012780"/>
    </source>
</evidence>
<dbReference type="InterPro" id="IPR003100">
    <property type="entry name" value="PAZ_dom"/>
</dbReference>
<dbReference type="GO" id="GO:0009986">
    <property type="term" value="C:cell surface"/>
    <property type="evidence" value="ECO:0007669"/>
    <property type="project" value="TreeGrafter"/>
</dbReference>
<dbReference type="Gene3D" id="3.40.50.2300">
    <property type="match status" value="1"/>
</dbReference>
<evidence type="ECO:0000256" key="9">
    <source>
        <dbReference type="SAM" id="MobiDB-lite"/>
    </source>
</evidence>
<dbReference type="Pfam" id="PF08699">
    <property type="entry name" value="ArgoL1"/>
    <property type="match status" value="1"/>
</dbReference>
<keyword evidence="8" id="KW-0624">Polysaccharide degradation</keyword>
<evidence type="ECO:0000256" key="1">
    <source>
        <dbReference type="ARBA" id="ARBA00000382"/>
    </source>
</evidence>
<dbReference type="EC" id="3.2.1.39" evidence="3"/>
<evidence type="ECO:0000256" key="8">
    <source>
        <dbReference type="ARBA" id="ARBA00023326"/>
    </source>
</evidence>
<comment type="caution">
    <text evidence="12">The sequence shown here is derived from an EMBL/GenBank/DDBJ whole genome shotgun (WGS) entry which is preliminary data.</text>
</comment>
<dbReference type="Gene3D" id="2.170.260.10">
    <property type="entry name" value="paz domain"/>
    <property type="match status" value="1"/>
</dbReference>
<evidence type="ECO:0000259" key="10">
    <source>
        <dbReference type="PROSITE" id="PS50821"/>
    </source>
</evidence>
<evidence type="ECO:0000256" key="7">
    <source>
        <dbReference type="ARBA" id="ARBA00023316"/>
    </source>
</evidence>
<name>A0A8H3UTM0_VENIN</name>
<feature type="region of interest" description="Disordered" evidence="9">
    <location>
        <begin position="69"/>
        <end position="96"/>
    </location>
</feature>
<feature type="domain" description="Piwi" evidence="11">
    <location>
        <begin position="1507"/>
        <end position="1831"/>
    </location>
</feature>
<accession>A0A8H3UTM0</accession>
<dbReference type="GO" id="GO:0052861">
    <property type="term" value="F:endo-1,3(4)-beta-glucanase activity"/>
    <property type="evidence" value="ECO:0007669"/>
    <property type="project" value="InterPro"/>
</dbReference>
<dbReference type="InterPro" id="IPR003165">
    <property type="entry name" value="Piwi"/>
</dbReference>
<dbReference type="InterPro" id="IPR012337">
    <property type="entry name" value="RNaseH-like_sf"/>
</dbReference>
<feature type="compositionally biased region" description="Basic and acidic residues" evidence="9">
    <location>
        <begin position="835"/>
        <end position="857"/>
    </location>
</feature>
<dbReference type="InterPro" id="IPR032474">
    <property type="entry name" value="Argonaute_N"/>
</dbReference>
<evidence type="ECO:0000313" key="13">
    <source>
        <dbReference type="Proteomes" id="UP000447873"/>
    </source>
</evidence>
<dbReference type="InterPro" id="IPR040451">
    <property type="entry name" value="GH81_N"/>
</dbReference>
<feature type="compositionally biased region" description="Gly residues" evidence="9">
    <location>
        <begin position="900"/>
        <end position="924"/>
    </location>
</feature>
<dbReference type="Pfam" id="PF16488">
    <property type="entry name" value="ArgoL2"/>
    <property type="match status" value="1"/>
</dbReference>
<dbReference type="SMART" id="SM00950">
    <property type="entry name" value="Piwi"/>
    <property type="match status" value="1"/>
</dbReference>
<evidence type="ECO:0000256" key="4">
    <source>
        <dbReference type="ARBA" id="ARBA00022801"/>
    </source>
</evidence>
<dbReference type="Pfam" id="PF02170">
    <property type="entry name" value="PAZ"/>
    <property type="match status" value="1"/>
</dbReference>
<evidence type="ECO:0000256" key="5">
    <source>
        <dbReference type="ARBA" id="ARBA00023277"/>
    </source>
</evidence>
<dbReference type="GO" id="GO:0071555">
    <property type="term" value="P:cell wall organization"/>
    <property type="evidence" value="ECO:0007669"/>
    <property type="project" value="UniProtKB-KW"/>
</dbReference>
<dbReference type="SMART" id="SM01163">
    <property type="entry name" value="DUF1785"/>
    <property type="match status" value="1"/>
</dbReference>
<dbReference type="Pfam" id="PF02171">
    <property type="entry name" value="Piwi"/>
    <property type="match status" value="1"/>
</dbReference>
<dbReference type="InterPro" id="IPR036397">
    <property type="entry name" value="RNaseH_sf"/>
</dbReference>
<dbReference type="SUPFAM" id="SSF101690">
    <property type="entry name" value="PAZ domain"/>
    <property type="match status" value="1"/>
</dbReference>
<dbReference type="PROSITE" id="PS50821">
    <property type="entry name" value="PAZ"/>
    <property type="match status" value="1"/>
</dbReference>
<gene>
    <name evidence="12" type="ORF">EG328_003450</name>
</gene>
<dbReference type="InterPro" id="IPR032472">
    <property type="entry name" value="ArgoL2"/>
</dbReference>